<protein>
    <recommendedName>
        <fullName evidence="7">Fe2OG dioxygenase domain-containing protein</fullName>
    </recommendedName>
</protein>
<dbReference type="Proteomes" id="UP000008392">
    <property type="component" value="Chromosome"/>
</dbReference>
<evidence type="ECO:0000313" key="8">
    <source>
        <dbReference type="EMBL" id="AEK61617.1"/>
    </source>
</evidence>
<reference evidence="8 9" key="1">
    <citation type="journal article" date="2004" name="Environ. Microbiol.">
        <title>Phylogeny-function analysis of (meta)genomic libraries: screening for expression of ribosomal RNA genes by large-insert library fluorescent in situ hybridization (LIL-FISH).</title>
        <authorList>
            <person name="Leveau J.H."/>
            <person name="Gerards S."/>
            <person name="de Boer W."/>
            <person name="van Veen J.A."/>
        </authorList>
    </citation>
    <scope>NUCLEOTIDE SEQUENCE [LARGE SCALE GENOMIC DNA]</scope>
    <source>
        <strain evidence="8 9">Ter331</strain>
    </source>
</reference>
<dbReference type="GO" id="GO:0031418">
    <property type="term" value="F:L-ascorbic acid binding"/>
    <property type="evidence" value="ECO:0007669"/>
    <property type="project" value="UniProtKB-KW"/>
</dbReference>
<evidence type="ECO:0000256" key="1">
    <source>
        <dbReference type="ARBA" id="ARBA00001961"/>
    </source>
</evidence>
<evidence type="ECO:0000256" key="5">
    <source>
        <dbReference type="ARBA" id="ARBA00023002"/>
    </source>
</evidence>
<dbReference type="GO" id="GO:0005506">
    <property type="term" value="F:iron ion binding"/>
    <property type="evidence" value="ECO:0007669"/>
    <property type="project" value="InterPro"/>
</dbReference>
<evidence type="ECO:0000313" key="9">
    <source>
        <dbReference type="Proteomes" id="UP000008392"/>
    </source>
</evidence>
<reference evidence="9" key="6">
    <citation type="submission" date="2011-05" db="EMBL/GenBank/DDBJ databases">
        <title>Complete sequence of Collimonas fungivorans Ter331.</title>
        <authorList>
            <person name="Leveau J.H."/>
        </authorList>
    </citation>
    <scope>NUCLEOTIDE SEQUENCE [LARGE SCALE GENOMIC DNA]</scope>
    <source>
        <strain evidence="9">Ter331</strain>
    </source>
</reference>
<dbReference type="eggNOG" id="COG3128">
    <property type="taxonomic scope" value="Bacteria"/>
</dbReference>
<reference evidence="8 9" key="3">
    <citation type="journal article" date="2008" name="FEMS Microbiol. Ecol.">
        <title>Identification and characterization of genes underlying chitinolysis in Collimonas fungivorans Ter331.</title>
        <authorList>
            <person name="Fritsche K."/>
            <person name="de Boer W."/>
            <person name="Gerards S."/>
            <person name="van den Berg M."/>
            <person name="van Veen J.A."/>
            <person name="Leveau J.H."/>
        </authorList>
    </citation>
    <scope>NUCLEOTIDE SEQUENCE [LARGE SCALE GENOMIC DNA]</scope>
    <source>
        <strain evidence="8 9">Ter331</strain>
    </source>
</reference>
<dbReference type="PROSITE" id="PS51471">
    <property type="entry name" value="FE2OG_OXY"/>
    <property type="match status" value="1"/>
</dbReference>
<dbReference type="GO" id="GO:0051213">
    <property type="term" value="F:dioxygenase activity"/>
    <property type="evidence" value="ECO:0007669"/>
    <property type="project" value="UniProtKB-KW"/>
</dbReference>
<dbReference type="Pfam" id="PF13640">
    <property type="entry name" value="2OG-FeII_Oxy_3"/>
    <property type="match status" value="1"/>
</dbReference>
<gene>
    <name evidence="8" type="ordered locus">CFU_1785</name>
</gene>
<keyword evidence="6" id="KW-0408">Iron</keyword>
<keyword evidence="2" id="KW-0479">Metal-binding</keyword>
<dbReference type="InterPro" id="IPR044862">
    <property type="entry name" value="Pro_4_hyd_alph_FE2OG_OXY"/>
</dbReference>
<name>G0AGK4_COLFT</name>
<dbReference type="HOGENOM" id="CLU_1248868_0_0_4"/>
<evidence type="ECO:0000256" key="6">
    <source>
        <dbReference type="ARBA" id="ARBA00023004"/>
    </source>
</evidence>
<reference evidence="8 9" key="2">
    <citation type="journal article" date="2006" name="J. Microbiol. Methods">
        <title>Genomic flank-sequencing of plasposon insertion sites for rapid identification of functional genes.</title>
        <authorList>
            <person name="Leveau J.H."/>
            <person name="Gerards S."/>
            <person name="Fritsche K."/>
            <person name="Zondag G."/>
            <person name="van Veen J.A."/>
        </authorList>
    </citation>
    <scope>NUCLEOTIDE SEQUENCE [LARGE SCALE GENOMIC DNA]</scope>
    <source>
        <strain evidence="8 9">Ter331</strain>
    </source>
</reference>
<evidence type="ECO:0000259" key="7">
    <source>
        <dbReference type="PROSITE" id="PS51471"/>
    </source>
</evidence>
<dbReference type="STRING" id="1005048.CFU_1785"/>
<accession>G0AGK4</accession>
<dbReference type="Gene3D" id="2.60.120.620">
    <property type="entry name" value="q2cbj1_9rhob like domain"/>
    <property type="match status" value="1"/>
</dbReference>
<sequence length="221" mass="25541">MMPDLYDLLLHLPGVVPAEECDIIIRSFDELQQRGGAYRESSMDASSGRRVESTFNAVSLPPGSMAFEAAHRRTWTALKAWLDYLEAQGRYNTKLLRRSLRYSHDYRVLRYAMGAQIHPHTDWDEFTLASCTLALNDDYTGGEFGFFNDDRRIRLNRGDALIWPADCFWVHRVTPVKSGIRYGVNSFITSMPEVMKSKVADELNARPKQEWDSVYRHHFVE</sequence>
<keyword evidence="5" id="KW-0560">Oxidoreductase</keyword>
<evidence type="ECO:0000256" key="4">
    <source>
        <dbReference type="ARBA" id="ARBA00022964"/>
    </source>
</evidence>
<dbReference type="InterPro" id="IPR005123">
    <property type="entry name" value="Oxoglu/Fe-dep_dioxygenase_dom"/>
</dbReference>
<dbReference type="AlphaFoldDB" id="G0AGK4"/>
<comment type="cofactor">
    <cofactor evidence="1">
        <name>L-ascorbate</name>
        <dbReference type="ChEBI" id="CHEBI:38290"/>
    </cofactor>
</comment>
<dbReference type="SMART" id="SM00702">
    <property type="entry name" value="P4Hc"/>
    <property type="match status" value="1"/>
</dbReference>
<dbReference type="EMBL" id="CP002745">
    <property type="protein sequence ID" value="AEK61617.1"/>
    <property type="molecule type" value="Genomic_DNA"/>
</dbReference>
<evidence type="ECO:0000256" key="2">
    <source>
        <dbReference type="ARBA" id="ARBA00022723"/>
    </source>
</evidence>
<keyword evidence="3" id="KW-0847">Vitamin C</keyword>
<keyword evidence="4" id="KW-0223">Dioxygenase</keyword>
<feature type="domain" description="Fe2OG dioxygenase" evidence="7">
    <location>
        <begin position="102"/>
        <end position="190"/>
    </location>
</feature>
<reference evidence="8 9" key="4">
    <citation type="journal article" date="2010" name="Environ. Microbiol.">
        <title>The bacterial genus Collimonas: mycophagy, weathering and other adaptive solutions to life in oligotrophic soil environments.</title>
        <authorList>
            <person name="Leveau J.H."/>
            <person name="Uroz S."/>
            <person name="de Boer W."/>
        </authorList>
    </citation>
    <scope>NUCLEOTIDE SEQUENCE [LARGE SCALE GENOMIC DNA]</scope>
    <source>
        <strain evidence="8 9">Ter331</strain>
    </source>
</reference>
<dbReference type="InterPro" id="IPR006620">
    <property type="entry name" value="Pro_4_hyd_alph"/>
</dbReference>
<organism evidence="8 9">
    <name type="scientific">Collimonas fungivorans (strain Ter331)</name>
    <dbReference type="NCBI Taxonomy" id="1005048"/>
    <lineage>
        <taxon>Bacteria</taxon>
        <taxon>Pseudomonadati</taxon>
        <taxon>Pseudomonadota</taxon>
        <taxon>Betaproteobacteria</taxon>
        <taxon>Burkholderiales</taxon>
        <taxon>Oxalobacteraceae</taxon>
        <taxon>Collimonas</taxon>
    </lineage>
</organism>
<dbReference type="SUPFAM" id="SSF51197">
    <property type="entry name" value="Clavaminate synthase-like"/>
    <property type="match status" value="1"/>
</dbReference>
<proteinExistence type="predicted"/>
<evidence type="ECO:0000256" key="3">
    <source>
        <dbReference type="ARBA" id="ARBA00022896"/>
    </source>
</evidence>
<reference evidence="8 9" key="5">
    <citation type="journal article" date="2011" name="ISME J.">
        <title>Dual transcriptional profiling of a bacterial/fungal confrontation: Collimonas fungivorans versus Aspergillus niger.</title>
        <authorList>
            <person name="Mela F."/>
            <person name="Fritsche K."/>
            <person name="de Boer W."/>
            <person name="van Veen J.A."/>
            <person name="de Graaff L.H."/>
            <person name="van den Berg M."/>
            <person name="Leveau J.H."/>
        </authorList>
    </citation>
    <scope>NUCLEOTIDE SEQUENCE [LARGE SCALE GENOMIC DNA]</scope>
    <source>
        <strain evidence="8 9">Ter331</strain>
    </source>
</reference>
<dbReference type="GO" id="GO:0016705">
    <property type="term" value="F:oxidoreductase activity, acting on paired donors, with incorporation or reduction of molecular oxygen"/>
    <property type="evidence" value="ECO:0007669"/>
    <property type="project" value="InterPro"/>
</dbReference>
<dbReference type="KEGG" id="cfu:CFU_1785"/>
<keyword evidence="9" id="KW-1185">Reference proteome</keyword>